<dbReference type="Gene3D" id="3.60.40.10">
    <property type="entry name" value="PPM-type phosphatase domain"/>
    <property type="match status" value="1"/>
</dbReference>
<name>A0A1H3LM63_9FIRM</name>
<dbReference type="EMBL" id="FNPV01000003">
    <property type="protein sequence ID" value="SDY65068.1"/>
    <property type="molecule type" value="Genomic_DNA"/>
</dbReference>
<dbReference type="OrthoDB" id="1090916at2"/>
<evidence type="ECO:0000313" key="3">
    <source>
        <dbReference type="Proteomes" id="UP000199230"/>
    </source>
</evidence>
<dbReference type="SMART" id="SM00331">
    <property type="entry name" value="PP2C_SIG"/>
    <property type="match status" value="1"/>
</dbReference>
<keyword evidence="3" id="KW-1185">Reference proteome</keyword>
<organism evidence="2 3">
    <name type="scientific">Tindallia californiensis</name>
    <dbReference type="NCBI Taxonomy" id="159292"/>
    <lineage>
        <taxon>Bacteria</taxon>
        <taxon>Bacillati</taxon>
        <taxon>Bacillota</taxon>
        <taxon>Clostridia</taxon>
        <taxon>Peptostreptococcales</taxon>
        <taxon>Tindalliaceae</taxon>
        <taxon>Tindallia</taxon>
    </lineage>
</organism>
<gene>
    <name evidence="2" type="ORF">SAMN05192546_103267</name>
</gene>
<dbReference type="Pfam" id="PF07228">
    <property type="entry name" value="SpoIIE"/>
    <property type="match status" value="1"/>
</dbReference>
<proteinExistence type="predicted"/>
<dbReference type="RefSeq" id="WP_093312057.1">
    <property type="nucleotide sequence ID" value="NZ_FNPV01000003.1"/>
</dbReference>
<evidence type="ECO:0000259" key="1">
    <source>
        <dbReference type="SMART" id="SM00331"/>
    </source>
</evidence>
<dbReference type="STRING" id="159292.SAMN05192546_103267"/>
<dbReference type="Proteomes" id="UP000199230">
    <property type="component" value="Unassembled WGS sequence"/>
</dbReference>
<dbReference type="InterPro" id="IPR001932">
    <property type="entry name" value="PPM-type_phosphatase-like_dom"/>
</dbReference>
<evidence type="ECO:0000313" key="2">
    <source>
        <dbReference type="EMBL" id="SDY65068.1"/>
    </source>
</evidence>
<accession>A0A1H3LM63</accession>
<dbReference type="InterPro" id="IPR036457">
    <property type="entry name" value="PPM-type-like_dom_sf"/>
</dbReference>
<sequence>MNYFIDLAHDSLNKRNEELCGDKVEVVDTEDSVIIVLADGLGSGVKANILATMTTKIAGTMLKEGASIYETIETIAKTLPVCHVRKLAYSTFVILKIGKSGLAQLVEYDNPPLFYIRNNRELDISKKERIIHGKKILESEFEVMEGDSITIVSDGVIHAGVGGVLNLGWQWDNVLHFLLKHAQLEKTAKGITNRLMNTCIDLYEKKPGDDTTVVSIKIREPEIVSIFAGPPEKKEDDSRLMQDFLAGRGVKVVCGGTAANIASRELGEEIEVLLETGTEQVPPIGKSQVLDLVTEGVITLSCVLENLEQYVNRISLDLGVHQKGKEDGAYLLTKMLINDCTHVCFYVGQAINPAHQNPDLPKDLSIKLQVIRKIKEFLETLGKKVTVQYY</sequence>
<dbReference type="SUPFAM" id="SSF81606">
    <property type="entry name" value="PP2C-like"/>
    <property type="match status" value="1"/>
</dbReference>
<protein>
    <submittedName>
        <fullName evidence="2">Stage II sporulation protein E (SpoIIE)</fullName>
    </submittedName>
</protein>
<dbReference type="AlphaFoldDB" id="A0A1H3LM63"/>
<reference evidence="2 3" key="1">
    <citation type="submission" date="2016-10" db="EMBL/GenBank/DDBJ databases">
        <authorList>
            <person name="de Groot N.N."/>
        </authorList>
    </citation>
    <scope>NUCLEOTIDE SEQUENCE [LARGE SCALE GENOMIC DNA]</scope>
    <source>
        <strain evidence="2 3">APO</strain>
    </source>
</reference>
<feature type="domain" description="PPM-type phosphatase" evidence="1">
    <location>
        <begin position="4"/>
        <end position="218"/>
    </location>
</feature>